<comment type="caution">
    <text evidence="2">The sequence shown here is derived from an EMBL/GenBank/DDBJ whole genome shotgun (WGS) entry which is preliminary data.</text>
</comment>
<dbReference type="InterPro" id="IPR020683">
    <property type="entry name" value="DUF3447"/>
</dbReference>
<dbReference type="PANTHER" id="PTHR24159">
    <property type="match status" value="1"/>
</dbReference>
<evidence type="ECO:0000313" key="2">
    <source>
        <dbReference type="EMBL" id="KAK8865375.1"/>
    </source>
</evidence>
<dbReference type="SUPFAM" id="SSF48403">
    <property type="entry name" value="Ankyrin repeat"/>
    <property type="match status" value="1"/>
</dbReference>
<dbReference type="Proteomes" id="UP001470230">
    <property type="component" value="Unassembled WGS sequence"/>
</dbReference>
<dbReference type="Gene3D" id="1.25.40.20">
    <property type="entry name" value="Ankyrin repeat-containing domain"/>
    <property type="match status" value="1"/>
</dbReference>
<dbReference type="EMBL" id="JAPFFF010000016">
    <property type="protein sequence ID" value="KAK8865382.1"/>
    <property type="molecule type" value="Genomic_DNA"/>
</dbReference>
<evidence type="ECO:0000259" key="1">
    <source>
        <dbReference type="Pfam" id="PF11929"/>
    </source>
</evidence>
<evidence type="ECO:0000313" key="3">
    <source>
        <dbReference type="EMBL" id="KAK8865382.1"/>
    </source>
</evidence>
<dbReference type="Pfam" id="PF11929">
    <property type="entry name" value="DUF3447"/>
    <property type="match status" value="1"/>
</dbReference>
<reference evidence="2 4" key="1">
    <citation type="submission" date="2024-04" db="EMBL/GenBank/DDBJ databases">
        <title>Tritrichomonas musculus Genome.</title>
        <authorList>
            <person name="Alves-Ferreira E."/>
            <person name="Grigg M."/>
            <person name="Lorenzi H."/>
            <person name="Galac M."/>
        </authorList>
    </citation>
    <scope>NUCLEOTIDE SEQUENCE [LARGE SCALE GENOMIC DNA]</scope>
    <source>
        <strain evidence="2 4">EAF2021</strain>
    </source>
</reference>
<sequence>MSSKIKEYAELQNMILSIENDSEIDEIVDFVNNNSLLTNEEQTFIMIKLIASIASAKPNILDKICKLRDKLTFKEIKSTIYIDKIYDRNESDITSFESILINFLNQNNTESKLEEFKKHFLSTNDFTNAIDKDDIEKVQFLISQNNIDLNKCLPFVFEHIFFEFKLLNPVEYAAFKGSINSFKYLLLNTKVINYERLLECSVAGGNIEIIHIIENKHEKIYGNIKNNITLLYLAIEFMNNELIEYIIETYENEVDILCFIKCIEFSNYEAFLFLEYYDKYNELIDMDDYNSVKTINIAAKKYSFVFYEYLFEKIKLRYKKKNNRIIYEYENKYKKMKKRFDRKIGISQESDEDEDYYENEYD</sequence>
<proteinExistence type="predicted"/>
<keyword evidence="4" id="KW-1185">Reference proteome</keyword>
<accession>A0ABR2IM42</accession>
<evidence type="ECO:0000313" key="4">
    <source>
        <dbReference type="Proteomes" id="UP001470230"/>
    </source>
</evidence>
<protein>
    <recommendedName>
        <fullName evidence="1">DUF3447 domain-containing protein</fullName>
    </recommendedName>
</protein>
<dbReference type="EMBL" id="JAPFFF010000016">
    <property type="protein sequence ID" value="KAK8865375.1"/>
    <property type="molecule type" value="Genomic_DNA"/>
</dbReference>
<dbReference type="PANTHER" id="PTHR24159:SF5">
    <property type="entry name" value="ANK_REP_REGION DOMAIN-CONTAINING PROTEIN"/>
    <property type="match status" value="1"/>
</dbReference>
<dbReference type="InterPro" id="IPR036770">
    <property type="entry name" value="Ankyrin_rpt-contain_sf"/>
</dbReference>
<feature type="domain" description="DUF3447" evidence="1">
    <location>
        <begin position="195"/>
        <end position="273"/>
    </location>
</feature>
<gene>
    <name evidence="2" type="ORF">M9Y10_010918</name>
    <name evidence="3" type="ORF">M9Y10_010926</name>
</gene>
<organism evidence="2 4">
    <name type="scientific">Tritrichomonas musculus</name>
    <dbReference type="NCBI Taxonomy" id="1915356"/>
    <lineage>
        <taxon>Eukaryota</taxon>
        <taxon>Metamonada</taxon>
        <taxon>Parabasalia</taxon>
        <taxon>Tritrichomonadida</taxon>
        <taxon>Tritrichomonadidae</taxon>
        <taxon>Tritrichomonas</taxon>
    </lineage>
</organism>
<name>A0ABR2IM42_9EUKA</name>